<reference evidence="2" key="1">
    <citation type="submission" date="2021-10" db="EMBL/GenBank/DDBJ databases">
        <title>Tropical sea cucumber genome reveals ecological adaptation and Cuvierian tubules defense mechanism.</title>
        <authorList>
            <person name="Chen T."/>
        </authorList>
    </citation>
    <scope>NUCLEOTIDE SEQUENCE</scope>
    <source>
        <strain evidence="2">Nanhai2018</strain>
        <tissue evidence="2">Muscle</tissue>
    </source>
</reference>
<comment type="caution">
    <text evidence="2">The sequence shown here is derived from an EMBL/GenBank/DDBJ whole genome shotgun (WGS) entry which is preliminary data.</text>
</comment>
<feature type="transmembrane region" description="Helical" evidence="1">
    <location>
        <begin position="84"/>
        <end position="101"/>
    </location>
</feature>
<name>A0A9Q0YI20_HOLLE</name>
<evidence type="ECO:0000313" key="2">
    <source>
        <dbReference type="EMBL" id="KAJ8022509.1"/>
    </source>
</evidence>
<keyword evidence="1" id="KW-0472">Membrane</keyword>
<dbReference type="EMBL" id="JAIZAY010000020">
    <property type="protein sequence ID" value="KAJ8022509.1"/>
    <property type="molecule type" value="Genomic_DNA"/>
</dbReference>
<dbReference type="AlphaFoldDB" id="A0A9Q0YI20"/>
<feature type="transmembrane region" description="Helical" evidence="1">
    <location>
        <begin position="54"/>
        <end position="72"/>
    </location>
</feature>
<gene>
    <name evidence="2" type="ORF">HOLleu_37420</name>
</gene>
<keyword evidence="1" id="KW-1133">Transmembrane helix</keyword>
<keyword evidence="3" id="KW-1185">Reference proteome</keyword>
<dbReference type="OrthoDB" id="411871at2759"/>
<accession>A0A9Q0YI20</accession>
<evidence type="ECO:0000256" key="1">
    <source>
        <dbReference type="SAM" id="Phobius"/>
    </source>
</evidence>
<organism evidence="2 3">
    <name type="scientific">Holothuria leucospilota</name>
    <name type="common">Black long sea cucumber</name>
    <name type="synonym">Mertensiothuria leucospilota</name>
    <dbReference type="NCBI Taxonomy" id="206669"/>
    <lineage>
        <taxon>Eukaryota</taxon>
        <taxon>Metazoa</taxon>
        <taxon>Echinodermata</taxon>
        <taxon>Eleutherozoa</taxon>
        <taxon>Echinozoa</taxon>
        <taxon>Holothuroidea</taxon>
        <taxon>Aspidochirotacea</taxon>
        <taxon>Aspidochirotida</taxon>
        <taxon>Holothuriidae</taxon>
        <taxon>Holothuria</taxon>
    </lineage>
</organism>
<keyword evidence="1" id="KW-0812">Transmembrane</keyword>
<sequence length="203" mass="23842">MCFTNKNIKHEGLLLSKSQCVKIEGSEVERTRKTKYLGVCIDERLTFSDHISSILSKVYYIMSGLAYTVSFFNKEAKESVFKSVILPHLIYAVPVWYHFILRKDKDRILRFLKYSAKILHLDFNYLKLTVNVSAKNEFIRMATKIHDDHNHPLHSYLKSLSVQSKKNLRNPFILPKYRITLFKNSFVYRAALFNQSKTLNDLL</sequence>
<protein>
    <submittedName>
        <fullName evidence="2">Uncharacterized protein</fullName>
    </submittedName>
</protein>
<proteinExistence type="predicted"/>
<evidence type="ECO:0000313" key="3">
    <source>
        <dbReference type="Proteomes" id="UP001152320"/>
    </source>
</evidence>
<dbReference type="Proteomes" id="UP001152320">
    <property type="component" value="Chromosome 20"/>
</dbReference>